<keyword evidence="8" id="KW-0067">ATP-binding</keyword>
<proteinExistence type="inferred from homology"/>
<dbReference type="GO" id="GO:0017101">
    <property type="term" value="C:aminoacyl-tRNA synthetase multienzyme complex"/>
    <property type="evidence" value="ECO:0007669"/>
    <property type="project" value="TreeGrafter"/>
</dbReference>
<dbReference type="SUPFAM" id="SSF50249">
    <property type="entry name" value="Nucleic acid-binding proteins"/>
    <property type="match status" value="1"/>
</dbReference>
<evidence type="ECO:0000256" key="2">
    <source>
        <dbReference type="ARBA" id="ARBA00005312"/>
    </source>
</evidence>
<accession>A0A1R1PRH8</accession>
<comment type="catalytic activity">
    <reaction evidence="12">
        <text>tRNA(Asp) + L-aspartate + ATP = L-aspartyl-tRNA(Asp) + AMP + diphosphate</text>
        <dbReference type="Rhea" id="RHEA:19649"/>
        <dbReference type="Rhea" id="RHEA-COMP:9660"/>
        <dbReference type="Rhea" id="RHEA-COMP:9678"/>
        <dbReference type="ChEBI" id="CHEBI:29991"/>
        <dbReference type="ChEBI" id="CHEBI:30616"/>
        <dbReference type="ChEBI" id="CHEBI:33019"/>
        <dbReference type="ChEBI" id="CHEBI:78442"/>
        <dbReference type="ChEBI" id="CHEBI:78516"/>
        <dbReference type="ChEBI" id="CHEBI:456215"/>
        <dbReference type="EC" id="6.1.1.12"/>
    </reaction>
</comment>
<dbReference type="InterPro" id="IPR006195">
    <property type="entry name" value="aa-tRNA-synth_II"/>
</dbReference>
<evidence type="ECO:0000256" key="1">
    <source>
        <dbReference type="ARBA" id="ARBA00004496"/>
    </source>
</evidence>
<dbReference type="OrthoDB" id="372395at2759"/>
<dbReference type="NCBIfam" id="NF003483">
    <property type="entry name" value="PRK05159.1"/>
    <property type="match status" value="1"/>
</dbReference>
<dbReference type="PANTHER" id="PTHR43450">
    <property type="entry name" value="ASPARTYL-TRNA SYNTHETASE"/>
    <property type="match status" value="1"/>
</dbReference>
<keyword evidence="7" id="KW-0547">Nucleotide-binding</keyword>
<dbReference type="CDD" id="cd04320">
    <property type="entry name" value="AspRS_cyto_N"/>
    <property type="match status" value="1"/>
</dbReference>
<evidence type="ECO:0000313" key="17">
    <source>
        <dbReference type="Proteomes" id="UP000188320"/>
    </source>
</evidence>
<dbReference type="FunFam" id="2.40.50.140:FF:000132">
    <property type="entry name" value="Aspartyl-tRNA synthetase, cytoplasmic"/>
    <property type="match status" value="1"/>
</dbReference>
<dbReference type="InterPro" id="IPR045864">
    <property type="entry name" value="aa-tRNA-synth_II/BPL/LPL"/>
</dbReference>
<evidence type="ECO:0000256" key="12">
    <source>
        <dbReference type="ARBA" id="ARBA00047904"/>
    </source>
</evidence>
<protein>
    <recommendedName>
        <fullName evidence="4">Aspartate--tRNA ligase, cytoplasmic</fullName>
        <ecNumber evidence="3">6.1.1.12</ecNumber>
    </recommendedName>
    <alternativeName>
        <fullName evidence="11">Aspartyl-tRNA synthetase</fullName>
    </alternativeName>
</protein>
<dbReference type="FunFam" id="3.30.930.10:FF:000013">
    <property type="entry name" value="Aspartate--tRNA ligase, cytoplasmic"/>
    <property type="match status" value="1"/>
</dbReference>
<dbReference type="Gene3D" id="3.30.930.10">
    <property type="entry name" value="Bira Bifunctional Protein, Domain 2"/>
    <property type="match status" value="1"/>
</dbReference>
<dbReference type="EC" id="6.1.1.12" evidence="3"/>
<dbReference type="Pfam" id="PF01336">
    <property type="entry name" value="tRNA_anti-codon"/>
    <property type="match status" value="1"/>
</dbReference>
<keyword evidence="17" id="KW-1185">Reference proteome</keyword>
<dbReference type="Proteomes" id="UP000188320">
    <property type="component" value="Unassembled WGS sequence"/>
</dbReference>
<dbReference type="GO" id="GO:0003723">
    <property type="term" value="F:RNA binding"/>
    <property type="evidence" value="ECO:0007669"/>
    <property type="project" value="TreeGrafter"/>
</dbReference>
<evidence type="ECO:0000259" key="14">
    <source>
        <dbReference type="PROSITE" id="PS50862"/>
    </source>
</evidence>
<dbReference type="GO" id="GO:0006422">
    <property type="term" value="P:aspartyl-tRNA aminoacylation"/>
    <property type="evidence" value="ECO:0007669"/>
    <property type="project" value="InterPro"/>
</dbReference>
<evidence type="ECO:0000256" key="10">
    <source>
        <dbReference type="ARBA" id="ARBA00023146"/>
    </source>
</evidence>
<evidence type="ECO:0000256" key="5">
    <source>
        <dbReference type="ARBA" id="ARBA00022490"/>
    </source>
</evidence>
<feature type="coiled-coil region" evidence="13">
    <location>
        <begin position="24"/>
        <end position="51"/>
    </location>
</feature>
<dbReference type="GO" id="GO:0005524">
    <property type="term" value="F:ATP binding"/>
    <property type="evidence" value="ECO:0007669"/>
    <property type="project" value="UniProtKB-KW"/>
</dbReference>
<dbReference type="InterPro" id="IPR012340">
    <property type="entry name" value="NA-bd_OB-fold"/>
</dbReference>
<evidence type="ECO:0000256" key="13">
    <source>
        <dbReference type="SAM" id="Coils"/>
    </source>
</evidence>
<dbReference type="EMBL" id="LSSK01001369">
    <property type="protein sequence ID" value="OMH79904.1"/>
    <property type="molecule type" value="Genomic_DNA"/>
</dbReference>
<dbReference type="Pfam" id="PF00152">
    <property type="entry name" value="tRNA-synt_2"/>
    <property type="match status" value="1"/>
</dbReference>
<dbReference type="CDD" id="cd00776">
    <property type="entry name" value="AsxRS_core"/>
    <property type="match status" value="1"/>
</dbReference>
<dbReference type="HAMAP" id="MF_02075">
    <property type="entry name" value="Asp_tRNA_synth_type2"/>
    <property type="match status" value="1"/>
</dbReference>
<dbReference type="InterPro" id="IPR004523">
    <property type="entry name" value="Asp-tRNA_synthase_2"/>
</dbReference>
<dbReference type="InterPro" id="IPR004364">
    <property type="entry name" value="Aa-tRNA-synt_II"/>
</dbReference>
<keyword evidence="5" id="KW-0963">Cytoplasm</keyword>
<comment type="subcellular location">
    <subcellularLocation>
        <location evidence="1">Cytoplasm</location>
    </subcellularLocation>
</comment>
<evidence type="ECO:0000256" key="11">
    <source>
        <dbReference type="ARBA" id="ARBA00033155"/>
    </source>
</evidence>
<keyword evidence="6 16" id="KW-0436">Ligase</keyword>
<dbReference type="InterPro" id="IPR002312">
    <property type="entry name" value="Asp/Asn-tRNA-synth_IIb"/>
</dbReference>
<evidence type="ECO:0000256" key="3">
    <source>
        <dbReference type="ARBA" id="ARBA00012841"/>
    </source>
</evidence>
<comment type="caution">
    <text evidence="16">The sequence shown here is derived from an EMBL/GenBank/DDBJ whole genome shotgun (WGS) entry which is preliminary data.</text>
</comment>
<evidence type="ECO:0000256" key="8">
    <source>
        <dbReference type="ARBA" id="ARBA00022840"/>
    </source>
</evidence>
<evidence type="ECO:0000313" key="16">
    <source>
        <dbReference type="EMBL" id="OMH83549.1"/>
    </source>
</evidence>
<dbReference type="EMBL" id="LSSK01000372">
    <property type="protein sequence ID" value="OMH83549.1"/>
    <property type="molecule type" value="Genomic_DNA"/>
</dbReference>
<keyword evidence="13" id="KW-0175">Coiled coil</keyword>
<dbReference type="PRINTS" id="PR01042">
    <property type="entry name" value="TRNASYNTHASP"/>
</dbReference>
<dbReference type="Gene3D" id="2.40.50.140">
    <property type="entry name" value="Nucleic acid-binding proteins"/>
    <property type="match status" value="1"/>
</dbReference>
<evidence type="ECO:0000256" key="7">
    <source>
        <dbReference type="ARBA" id="ARBA00022741"/>
    </source>
</evidence>
<reference evidence="17" key="1">
    <citation type="submission" date="2017-01" db="EMBL/GenBank/DDBJ databases">
        <authorList>
            <person name="Wang Y."/>
            <person name="White M."/>
            <person name="Kvist S."/>
            <person name="Moncalvo J.-M."/>
        </authorList>
    </citation>
    <scope>NUCLEOTIDE SEQUENCE [LARGE SCALE GENOMIC DNA]</scope>
    <source>
        <strain evidence="17">COL-18-3</strain>
    </source>
</reference>
<dbReference type="PROSITE" id="PS50862">
    <property type="entry name" value="AA_TRNA_LIGASE_II"/>
    <property type="match status" value="1"/>
</dbReference>
<evidence type="ECO:0000256" key="9">
    <source>
        <dbReference type="ARBA" id="ARBA00022917"/>
    </source>
</evidence>
<evidence type="ECO:0000256" key="6">
    <source>
        <dbReference type="ARBA" id="ARBA00022598"/>
    </source>
</evidence>
<dbReference type="GO" id="GO:0005829">
    <property type="term" value="C:cytosol"/>
    <property type="evidence" value="ECO:0007669"/>
    <property type="project" value="TreeGrafter"/>
</dbReference>
<gene>
    <name evidence="16" type="ORF">AX774_g2944</name>
    <name evidence="15" type="ORF">AX774_g6669</name>
</gene>
<dbReference type="SUPFAM" id="SSF55681">
    <property type="entry name" value="Class II aaRS and biotin synthetases"/>
    <property type="match status" value="1"/>
</dbReference>
<dbReference type="GO" id="GO:0004815">
    <property type="term" value="F:aspartate-tRNA ligase activity"/>
    <property type="evidence" value="ECO:0007669"/>
    <property type="project" value="UniProtKB-EC"/>
</dbReference>
<keyword evidence="9" id="KW-0648">Protein biosynthesis</keyword>
<evidence type="ECO:0000256" key="4">
    <source>
        <dbReference type="ARBA" id="ARBA00018853"/>
    </source>
</evidence>
<evidence type="ECO:0000313" key="15">
    <source>
        <dbReference type="EMBL" id="OMH79904.1"/>
    </source>
</evidence>
<reference evidence="16" key="2">
    <citation type="submission" date="2017-01" db="EMBL/GenBank/DDBJ databases">
        <authorList>
            <person name="Mah S.A."/>
            <person name="Swanson W.J."/>
            <person name="Moy G.W."/>
            <person name="Vacquier V.D."/>
        </authorList>
    </citation>
    <scope>NUCLEOTIDE SEQUENCE [LARGE SCALE GENOMIC DNA]</scope>
    <source>
        <strain evidence="16">COL-18-3</strain>
    </source>
</reference>
<organism evidence="16 17">
    <name type="scientific">Zancudomyces culisetae</name>
    <name type="common">Gut fungus</name>
    <name type="synonym">Smittium culisetae</name>
    <dbReference type="NCBI Taxonomy" id="1213189"/>
    <lineage>
        <taxon>Eukaryota</taxon>
        <taxon>Fungi</taxon>
        <taxon>Fungi incertae sedis</taxon>
        <taxon>Zoopagomycota</taxon>
        <taxon>Kickxellomycotina</taxon>
        <taxon>Harpellomycetes</taxon>
        <taxon>Harpellales</taxon>
        <taxon>Legeriomycetaceae</taxon>
        <taxon>Zancudomyces</taxon>
    </lineage>
</organism>
<dbReference type="AlphaFoldDB" id="A0A1R1PRH8"/>
<dbReference type="PANTHER" id="PTHR43450:SF1">
    <property type="entry name" value="ASPARTATE--TRNA LIGASE, CYTOPLASMIC"/>
    <property type="match status" value="1"/>
</dbReference>
<sequence>MSAEEQIDNLSKELEEVILGEDGKPLSKKALKKLEKEREKEKRKQEVAARLALEKAQREANVVDYGLENYGKLPMNQSQNKGETEWTRVRDLNKSKVGQTVDIQGRVQGSRPTGSKMCFLVVREGSSTVQGVVCVDSDQVSKQMVKYADSIPVESLVMIKAEVVAPEEEVLSCTVKDVELRVKKLFIISEAVARIPFSMEDATRGEEQEEKEGVTSVRVNLDTRLDNRVIDLRTITNNAIFRIQAAVGKLFREFLDTRDFVEIHSPKIIGAASEGGANVFEVSYFKRSAYLAQSPQLYKQMCISADFGKVYEIAPVFRAENSNTHRHLTEFVGLDLEMGFREHYHEVMFLIGELFLFIFAELEKRYSYELEVVRSQYPFEPFKFSDKPLRLEFKDAVALLREAGVAIEDYEDLSTENERLLGRLVREKFDTDFYMLDKFPSAIRPFYTMPDAQNPLYSNSYDFFIRGEEVMSGAQRIHDAAFLEKRALECGVDIESIKDYIDAFKYGCPPHAGGGVGLERVVMLYLNLGNIRRTSLFPRDPRRIYP</sequence>
<dbReference type="NCBIfam" id="TIGR00458">
    <property type="entry name" value="aspS_nondisc"/>
    <property type="match status" value="1"/>
</dbReference>
<keyword evidence="10" id="KW-0030">Aminoacyl-tRNA synthetase</keyword>
<comment type="similarity">
    <text evidence="2">Belongs to the class-II aminoacyl-tRNA synthetase family. Type 2 subfamily.</text>
</comment>
<feature type="domain" description="Aminoacyl-transfer RNA synthetases class-II family profile" evidence="14">
    <location>
        <begin position="241"/>
        <end position="538"/>
    </location>
</feature>
<name>A0A1R1PRH8_ZANCU</name>
<dbReference type="InterPro" id="IPR004365">
    <property type="entry name" value="NA-bd_OB_tRNA"/>
</dbReference>